<evidence type="ECO:0000256" key="4">
    <source>
        <dbReference type="ARBA" id="ARBA00022692"/>
    </source>
</evidence>
<reference evidence="10" key="1">
    <citation type="submission" date="2022-06" db="EMBL/GenBank/DDBJ databases">
        <title>Genome public.</title>
        <authorList>
            <person name="Sun Q."/>
        </authorList>
    </citation>
    <scope>NUCLEOTIDE SEQUENCE</scope>
    <source>
        <strain evidence="10">CWNU-1</strain>
    </source>
</reference>
<dbReference type="Proteomes" id="UP001431429">
    <property type="component" value="Unassembled WGS sequence"/>
</dbReference>
<feature type="transmembrane region" description="Helical" evidence="8">
    <location>
        <begin position="141"/>
        <end position="158"/>
    </location>
</feature>
<evidence type="ECO:0000256" key="5">
    <source>
        <dbReference type="ARBA" id="ARBA00022989"/>
    </source>
</evidence>
<feature type="transmembrane region" description="Helical" evidence="8">
    <location>
        <begin position="209"/>
        <end position="229"/>
    </location>
</feature>
<keyword evidence="2" id="KW-0813">Transport</keyword>
<dbReference type="InterPro" id="IPR050171">
    <property type="entry name" value="MFS_Transporters"/>
</dbReference>
<feature type="transmembrane region" description="Helical" evidence="8">
    <location>
        <begin position="377"/>
        <end position="398"/>
    </location>
</feature>
<feature type="transmembrane region" description="Helical" evidence="8">
    <location>
        <begin position="404"/>
        <end position="428"/>
    </location>
</feature>
<keyword evidence="3" id="KW-1003">Cell membrane</keyword>
<feature type="domain" description="Major facilitator superfamily (MFS) profile" evidence="9">
    <location>
        <begin position="44"/>
        <end position="430"/>
    </location>
</feature>
<keyword evidence="11" id="KW-1185">Reference proteome</keyword>
<dbReference type="Gene3D" id="1.20.1250.20">
    <property type="entry name" value="MFS general substrate transporter like domains"/>
    <property type="match status" value="1"/>
</dbReference>
<feature type="transmembrane region" description="Helical" evidence="8">
    <location>
        <begin position="111"/>
        <end position="129"/>
    </location>
</feature>
<protein>
    <submittedName>
        <fullName evidence="10">MFS transporter</fullName>
    </submittedName>
</protein>
<feature type="transmembrane region" description="Helical" evidence="8">
    <location>
        <begin position="250"/>
        <end position="274"/>
    </location>
</feature>
<dbReference type="EMBL" id="JAMQAW010000099">
    <property type="protein sequence ID" value="MCM2394115.1"/>
    <property type="molecule type" value="Genomic_DNA"/>
</dbReference>
<evidence type="ECO:0000256" key="3">
    <source>
        <dbReference type="ARBA" id="ARBA00022475"/>
    </source>
</evidence>
<gene>
    <name evidence="10" type="ORF">NBG84_38595</name>
</gene>
<dbReference type="InterPro" id="IPR036259">
    <property type="entry name" value="MFS_trans_sf"/>
</dbReference>
<feature type="transmembrane region" description="Helical" evidence="8">
    <location>
        <begin position="315"/>
        <end position="332"/>
    </location>
</feature>
<evidence type="ECO:0000313" key="10">
    <source>
        <dbReference type="EMBL" id="MCM2394115.1"/>
    </source>
</evidence>
<accession>A0ABT0V198</accession>
<comment type="caution">
    <text evidence="10">The sequence shown here is derived from an EMBL/GenBank/DDBJ whole genome shotgun (WGS) entry which is preliminary data.</text>
</comment>
<evidence type="ECO:0000313" key="11">
    <source>
        <dbReference type="Proteomes" id="UP001431429"/>
    </source>
</evidence>
<feature type="transmembrane region" description="Helical" evidence="8">
    <location>
        <begin position="82"/>
        <end position="99"/>
    </location>
</feature>
<keyword evidence="4 8" id="KW-0812">Transmembrane</keyword>
<dbReference type="InterPro" id="IPR020846">
    <property type="entry name" value="MFS_dom"/>
</dbReference>
<dbReference type="PANTHER" id="PTHR23517">
    <property type="entry name" value="RESISTANCE PROTEIN MDTM, PUTATIVE-RELATED-RELATED"/>
    <property type="match status" value="1"/>
</dbReference>
<feature type="region of interest" description="Disordered" evidence="7">
    <location>
        <begin position="1"/>
        <end position="36"/>
    </location>
</feature>
<feature type="transmembrane region" description="Helical" evidence="8">
    <location>
        <begin position="338"/>
        <end position="357"/>
    </location>
</feature>
<evidence type="ECO:0000259" key="9">
    <source>
        <dbReference type="PROSITE" id="PS50850"/>
    </source>
</evidence>
<dbReference type="RefSeq" id="WP_250924395.1">
    <property type="nucleotide sequence ID" value="NZ_JAMQAW010000099.1"/>
</dbReference>
<comment type="subcellular location">
    <subcellularLocation>
        <location evidence="1">Cell membrane</location>
        <topology evidence="1">Multi-pass membrane protein</topology>
    </subcellularLocation>
</comment>
<keyword evidence="5 8" id="KW-1133">Transmembrane helix</keyword>
<feature type="transmembrane region" description="Helical" evidence="8">
    <location>
        <begin position="44"/>
        <end position="62"/>
    </location>
</feature>
<keyword evidence="6 8" id="KW-0472">Membrane</keyword>
<dbReference type="PANTHER" id="PTHR23517:SF13">
    <property type="entry name" value="MAJOR FACILITATOR SUPERFAMILY MFS_1"/>
    <property type="match status" value="1"/>
</dbReference>
<evidence type="ECO:0000256" key="7">
    <source>
        <dbReference type="SAM" id="MobiDB-lite"/>
    </source>
</evidence>
<dbReference type="PROSITE" id="PS50850">
    <property type="entry name" value="MFS"/>
    <property type="match status" value="1"/>
</dbReference>
<evidence type="ECO:0000256" key="6">
    <source>
        <dbReference type="ARBA" id="ARBA00023136"/>
    </source>
</evidence>
<feature type="transmembrane region" description="Helical" evidence="8">
    <location>
        <begin position="170"/>
        <end position="197"/>
    </location>
</feature>
<evidence type="ECO:0000256" key="8">
    <source>
        <dbReference type="SAM" id="Phobius"/>
    </source>
</evidence>
<dbReference type="Pfam" id="PF07690">
    <property type="entry name" value="MFS_1"/>
    <property type="match status" value="1"/>
</dbReference>
<name>A0ABT0V198_9ACTN</name>
<organism evidence="10 11">
    <name type="scientific">Streptomyces albipurpureus</name>
    <dbReference type="NCBI Taxonomy" id="2897419"/>
    <lineage>
        <taxon>Bacteria</taxon>
        <taxon>Bacillati</taxon>
        <taxon>Actinomycetota</taxon>
        <taxon>Actinomycetes</taxon>
        <taxon>Kitasatosporales</taxon>
        <taxon>Streptomycetaceae</taxon>
        <taxon>Streptomyces</taxon>
    </lineage>
</organism>
<feature type="transmembrane region" description="Helical" evidence="8">
    <location>
        <begin position="286"/>
        <end position="308"/>
    </location>
</feature>
<sequence>MSVSPSPALLTTEPAPSTARPTKASAAPGGGTGTGRTARASHHLGFWFAAVAFMVLMAFGTAPTPLWPLYAARDGFGTTTMTIAFTGLVAGAAVSFLTLGHLSDRFGRRRVIVPALLVGLAAAVVLIAWPTLPGLLTGRVLNGVGVGLMASTATTYLHDLHREAHPDQRFSALPATVATAANLGGLALGPLVAGIMAQWAPAPLVTTQVAFAAAMAVCLVLVLSSPETVDRELQEQQRPSRFALLPGARRAFAAAAAMGFFSFALLGFVSSLGATMIHDRLHIDSHLVTGLTPFLMFTSAAVAQLAAARLGLPRTLRIGAVVFPIGLTLTALSLYHPALWLLLIAVSVAGAGAGLLFKSGVTIGATVAVPASRAGVLSVYFVIGYIGMGVPSILFTIATRYIELGSAVIVLATVLAIGAAVSVSLATLPRRGVRP</sequence>
<evidence type="ECO:0000256" key="1">
    <source>
        <dbReference type="ARBA" id="ARBA00004651"/>
    </source>
</evidence>
<proteinExistence type="predicted"/>
<dbReference type="InterPro" id="IPR011701">
    <property type="entry name" value="MFS"/>
</dbReference>
<evidence type="ECO:0000256" key="2">
    <source>
        <dbReference type="ARBA" id="ARBA00022448"/>
    </source>
</evidence>
<dbReference type="SUPFAM" id="SSF103473">
    <property type="entry name" value="MFS general substrate transporter"/>
    <property type="match status" value="1"/>
</dbReference>